<protein>
    <submittedName>
        <fullName evidence="11">Transmembrane amino acid transporter protein</fullName>
    </submittedName>
</protein>
<feature type="region of interest" description="Disordered" evidence="8">
    <location>
        <begin position="51"/>
        <end position="75"/>
    </location>
</feature>
<feature type="compositionally biased region" description="Basic and acidic residues" evidence="8">
    <location>
        <begin position="65"/>
        <end position="75"/>
    </location>
</feature>
<evidence type="ECO:0000256" key="1">
    <source>
        <dbReference type="ARBA" id="ARBA00004141"/>
    </source>
</evidence>
<feature type="transmembrane region" description="Helical" evidence="9">
    <location>
        <begin position="153"/>
        <end position="175"/>
    </location>
</feature>
<feature type="transmembrane region" description="Helical" evidence="9">
    <location>
        <begin position="413"/>
        <end position="435"/>
    </location>
</feature>
<dbReference type="SMR" id="A2D794"/>
<feature type="region of interest" description="Disordered" evidence="8">
    <location>
        <begin position="1"/>
        <end position="30"/>
    </location>
</feature>
<feature type="transmembrane region" description="Helical" evidence="9">
    <location>
        <begin position="221"/>
        <end position="242"/>
    </location>
</feature>
<evidence type="ECO:0000256" key="2">
    <source>
        <dbReference type="ARBA" id="ARBA00008066"/>
    </source>
</evidence>
<dbReference type="AlphaFoldDB" id="A2D794"/>
<keyword evidence="4 9" id="KW-0812">Transmembrane</keyword>
<feature type="transmembrane region" description="Helical" evidence="9">
    <location>
        <begin position="262"/>
        <end position="287"/>
    </location>
</feature>
<dbReference type="InterPro" id="IPR013057">
    <property type="entry name" value="AA_transpt_TM"/>
</dbReference>
<proteinExistence type="inferred from homology"/>
<dbReference type="VEuPathDB" id="TrichDB:TVAGG3_0992220"/>
<dbReference type="FunCoup" id="A2D794">
    <property type="interactions" value="73"/>
</dbReference>
<evidence type="ECO:0000313" key="11">
    <source>
        <dbReference type="EMBL" id="EAY23611.1"/>
    </source>
</evidence>
<gene>
    <name evidence="11" type="ORF">TVAG_119480</name>
</gene>
<dbReference type="InParanoid" id="A2D794"/>
<reference evidence="11" key="2">
    <citation type="journal article" date="2007" name="Science">
        <title>Draft genome sequence of the sexually transmitted pathogen Trichomonas vaginalis.</title>
        <authorList>
            <person name="Carlton J.M."/>
            <person name="Hirt R.P."/>
            <person name="Silva J.C."/>
            <person name="Delcher A.L."/>
            <person name="Schatz M."/>
            <person name="Zhao Q."/>
            <person name="Wortman J.R."/>
            <person name="Bidwell S.L."/>
            <person name="Alsmark U.C.M."/>
            <person name="Besteiro S."/>
            <person name="Sicheritz-Ponten T."/>
            <person name="Noel C.J."/>
            <person name="Dacks J.B."/>
            <person name="Foster P.G."/>
            <person name="Simillion C."/>
            <person name="Van de Peer Y."/>
            <person name="Miranda-Saavedra D."/>
            <person name="Barton G.J."/>
            <person name="Westrop G.D."/>
            <person name="Mueller S."/>
            <person name="Dessi D."/>
            <person name="Fiori P.L."/>
            <person name="Ren Q."/>
            <person name="Paulsen I."/>
            <person name="Zhang H."/>
            <person name="Bastida-Corcuera F.D."/>
            <person name="Simoes-Barbosa A."/>
            <person name="Brown M.T."/>
            <person name="Hayes R.D."/>
            <person name="Mukherjee M."/>
            <person name="Okumura C.Y."/>
            <person name="Schneider R."/>
            <person name="Smith A.J."/>
            <person name="Vanacova S."/>
            <person name="Villalvazo M."/>
            <person name="Haas B.J."/>
            <person name="Pertea M."/>
            <person name="Feldblyum T.V."/>
            <person name="Utterback T.R."/>
            <person name="Shu C.L."/>
            <person name="Osoegawa K."/>
            <person name="de Jong P.J."/>
            <person name="Hrdy I."/>
            <person name="Horvathova L."/>
            <person name="Zubacova Z."/>
            <person name="Dolezal P."/>
            <person name="Malik S.B."/>
            <person name="Logsdon J.M. Jr."/>
            <person name="Henze K."/>
            <person name="Gupta A."/>
            <person name="Wang C.C."/>
            <person name="Dunne R.L."/>
            <person name="Upcroft J.A."/>
            <person name="Upcroft P."/>
            <person name="White O."/>
            <person name="Salzberg S.L."/>
            <person name="Tang P."/>
            <person name="Chiu C.-H."/>
            <person name="Lee Y.-S."/>
            <person name="Embley T.M."/>
            <person name="Coombs G.H."/>
            <person name="Mottram J.C."/>
            <person name="Tachezy J."/>
            <person name="Fraser-Liggett C.M."/>
            <person name="Johnson P.J."/>
        </authorList>
    </citation>
    <scope>NUCLEOTIDE SEQUENCE [LARGE SCALE GENOMIC DNA]</scope>
    <source>
        <strain evidence="11">G3</strain>
    </source>
</reference>
<keyword evidence="12" id="KW-1185">Reference proteome</keyword>
<dbReference type="PANTHER" id="PTHR22950:SF458">
    <property type="entry name" value="SODIUM-COUPLED NEUTRAL AMINO ACID TRANSPORTER 11-RELATED"/>
    <property type="match status" value="1"/>
</dbReference>
<evidence type="ECO:0000256" key="6">
    <source>
        <dbReference type="ARBA" id="ARBA00022989"/>
    </source>
</evidence>
<comment type="similarity">
    <text evidence="2">Belongs to the amino acid/polyamine transporter 2 family.</text>
</comment>
<keyword evidence="7 9" id="KW-0472">Membrane</keyword>
<evidence type="ECO:0000256" key="5">
    <source>
        <dbReference type="ARBA" id="ARBA00022970"/>
    </source>
</evidence>
<keyword evidence="5" id="KW-0029">Amino-acid transport</keyword>
<dbReference type="KEGG" id="tva:4720849"/>
<dbReference type="OMA" id="FGCARFG"/>
<dbReference type="RefSeq" id="XP_001276859.1">
    <property type="nucleotide sequence ID" value="XM_001276858.1"/>
</dbReference>
<dbReference type="OrthoDB" id="28208at2759"/>
<dbReference type="eggNOG" id="KOG1305">
    <property type="taxonomic scope" value="Eukaryota"/>
</dbReference>
<dbReference type="Pfam" id="PF01490">
    <property type="entry name" value="Aa_trans"/>
    <property type="match status" value="1"/>
</dbReference>
<dbReference type="STRING" id="5722.A2D794"/>
<evidence type="ECO:0000256" key="7">
    <source>
        <dbReference type="ARBA" id="ARBA00023136"/>
    </source>
</evidence>
<reference evidence="11" key="1">
    <citation type="submission" date="2006-10" db="EMBL/GenBank/DDBJ databases">
        <authorList>
            <person name="Amadeo P."/>
            <person name="Zhao Q."/>
            <person name="Wortman J."/>
            <person name="Fraser-Liggett C."/>
            <person name="Carlton J."/>
        </authorList>
    </citation>
    <scope>NUCLEOTIDE SEQUENCE</scope>
    <source>
        <strain evidence="11">G3</strain>
    </source>
</reference>
<feature type="transmembrane region" description="Helical" evidence="9">
    <location>
        <begin position="447"/>
        <end position="470"/>
    </location>
</feature>
<sequence length="477" mass="51534">MDDSINLEDVDDFASPPPVPSSDIGLDGQPTFVPNDAILDDSGVERPDEIMEDVISTAPDGTPQEPEKPTEPVSEHGTVRRFATILNLLNSLLGAGILGVPGSMTHVGLVPSVLIIILIAVLSHIATLLTIKLQRRVGAEGFDDLAYKVFGKFGSISLSIMIMLFSYSCNVAYLVIGTDSVVSFFRMGKIILNKIWQRAIVTVILWAVFPGALTFLKDITFLQYASFINFGCVTFFVIAMIVKTIQILPKEGVSKDITFGTFGIGIFSAISIYGLAFALPVVVLPIIEPYNKNIRKRGIVSLWSFILCCFFVAVPGILCYLMLGSEAGSNVLNAFAAKDPKDYIITVVQAAFLIVVCCSYPAVAQSLICSWAALIFKVDSPKVLSTPKRLICVAMANVIPLGLAMFLPNVGPALSIGGAFGGCLADFFFPPAMWVKISKKPISHWQNILNIIFAIFGIICCIIATTLAIIDCIKAFK</sequence>
<feature type="compositionally biased region" description="Acidic residues" evidence="8">
    <location>
        <begin position="1"/>
        <end position="12"/>
    </location>
</feature>
<dbReference type="PANTHER" id="PTHR22950">
    <property type="entry name" value="AMINO ACID TRANSPORTER"/>
    <property type="match status" value="1"/>
</dbReference>
<evidence type="ECO:0000256" key="4">
    <source>
        <dbReference type="ARBA" id="ARBA00022692"/>
    </source>
</evidence>
<evidence type="ECO:0000256" key="8">
    <source>
        <dbReference type="SAM" id="MobiDB-lite"/>
    </source>
</evidence>
<feature type="transmembrane region" description="Helical" evidence="9">
    <location>
        <begin position="82"/>
        <end position="100"/>
    </location>
</feature>
<dbReference type="Proteomes" id="UP000001542">
    <property type="component" value="Unassembled WGS sequence"/>
</dbReference>
<organism evidence="11 12">
    <name type="scientific">Trichomonas vaginalis (strain ATCC PRA-98 / G3)</name>
    <dbReference type="NCBI Taxonomy" id="412133"/>
    <lineage>
        <taxon>Eukaryota</taxon>
        <taxon>Metamonada</taxon>
        <taxon>Parabasalia</taxon>
        <taxon>Trichomonadida</taxon>
        <taxon>Trichomonadidae</taxon>
        <taxon>Trichomonas</taxon>
    </lineage>
</organism>
<dbReference type="GO" id="GO:0016020">
    <property type="term" value="C:membrane"/>
    <property type="evidence" value="ECO:0007669"/>
    <property type="project" value="UniProtKB-SubCell"/>
</dbReference>
<feature type="transmembrane region" description="Helical" evidence="9">
    <location>
        <begin position="388"/>
        <end position="407"/>
    </location>
</feature>
<comment type="subcellular location">
    <subcellularLocation>
        <location evidence="1">Membrane</location>
        <topology evidence="1">Multi-pass membrane protein</topology>
    </subcellularLocation>
</comment>
<dbReference type="GO" id="GO:0006865">
    <property type="term" value="P:amino acid transport"/>
    <property type="evidence" value="ECO:0007669"/>
    <property type="project" value="UniProtKB-KW"/>
</dbReference>
<feature type="transmembrane region" description="Helical" evidence="9">
    <location>
        <begin position="112"/>
        <end position="133"/>
    </location>
</feature>
<feature type="transmembrane region" description="Helical" evidence="9">
    <location>
        <begin position="343"/>
        <end position="376"/>
    </location>
</feature>
<feature type="domain" description="Amino acid transporter transmembrane" evidence="10">
    <location>
        <begin position="84"/>
        <end position="469"/>
    </location>
</feature>
<dbReference type="EMBL" id="DS113177">
    <property type="protein sequence ID" value="EAY23611.1"/>
    <property type="molecule type" value="Genomic_DNA"/>
</dbReference>
<evidence type="ECO:0000259" key="10">
    <source>
        <dbReference type="Pfam" id="PF01490"/>
    </source>
</evidence>
<name>A2D794_TRIV3</name>
<evidence type="ECO:0000313" key="12">
    <source>
        <dbReference type="Proteomes" id="UP000001542"/>
    </source>
</evidence>
<feature type="transmembrane region" description="Helical" evidence="9">
    <location>
        <begin position="195"/>
        <end position="216"/>
    </location>
</feature>
<dbReference type="VEuPathDB" id="TrichDB:TVAG_119480"/>
<accession>A2D794</accession>
<keyword evidence="6 9" id="KW-1133">Transmembrane helix</keyword>
<evidence type="ECO:0000256" key="9">
    <source>
        <dbReference type="SAM" id="Phobius"/>
    </source>
</evidence>
<feature type="transmembrane region" description="Helical" evidence="9">
    <location>
        <begin position="299"/>
        <end position="323"/>
    </location>
</feature>
<keyword evidence="3" id="KW-0813">Transport</keyword>
<evidence type="ECO:0000256" key="3">
    <source>
        <dbReference type="ARBA" id="ARBA00022448"/>
    </source>
</evidence>